<name>A0A2P5F093_TREOI</name>
<sequence length="104" mass="12229">MPKNKTIGKLSKRHRRTVEILSKGRCRNSVEYRRKSTEASSNSIENHRKPMSSNIYRKDDVSSLNIHRNTIKRLLELMEKSGFNRDFWVLISIATERRLNASKI</sequence>
<reference evidence="3" key="1">
    <citation type="submission" date="2016-06" db="EMBL/GenBank/DDBJ databases">
        <title>Parallel loss of symbiosis genes in relatives of nitrogen-fixing non-legume Parasponia.</title>
        <authorList>
            <person name="Van Velzen R."/>
            <person name="Holmer R."/>
            <person name="Bu F."/>
            <person name="Rutten L."/>
            <person name="Van Zeijl A."/>
            <person name="Liu W."/>
            <person name="Santuari L."/>
            <person name="Cao Q."/>
            <person name="Sharma T."/>
            <person name="Shen D."/>
            <person name="Roswanjaya Y."/>
            <person name="Wardhani T."/>
            <person name="Kalhor M.S."/>
            <person name="Jansen J."/>
            <person name="Van den Hoogen J."/>
            <person name="Gungor B."/>
            <person name="Hartog M."/>
            <person name="Hontelez J."/>
            <person name="Verver J."/>
            <person name="Yang W.-C."/>
            <person name="Schijlen E."/>
            <person name="Repin R."/>
            <person name="Schilthuizen M."/>
            <person name="Schranz E."/>
            <person name="Heidstra R."/>
            <person name="Miyata K."/>
            <person name="Fedorova E."/>
            <person name="Kohlen W."/>
            <person name="Bisseling T."/>
            <person name="Smit S."/>
            <person name="Geurts R."/>
        </authorList>
    </citation>
    <scope>NUCLEOTIDE SEQUENCE [LARGE SCALE GENOMIC DNA]</scope>
    <source>
        <strain evidence="3">cv. RG33-2</strain>
    </source>
</reference>
<accession>A0A2P5F093</accession>
<dbReference type="InParanoid" id="A0A2P5F093"/>
<dbReference type="AlphaFoldDB" id="A0A2P5F093"/>
<protein>
    <submittedName>
        <fullName evidence="2">Uncharacterized protein</fullName>
    </submittedName>
</protein>
<evidence type="ECO:0000313" key="2">
    <source>
        <dbReference type="EMBL" id="PON91199.1"/>
    </source>
</evidence>
<dbReference type="EMBL" id="JXTC01000076">
    <property type="protein sequence ID" value="PON91199.1"/>
    <property type="molecule type" value="Genomic_DNA"/>
</dbReference>
<dbReference type="Proteomes" id="UP000237000">
    <property type="component" value="Unassembled WGS sequence"/>
</dbReference>
<evidence type="ECO:0000313" key="3">
    <source>
        <dbReference type="Proteomes" id="UP000237000"/>
    </source>
</evidence>
<proteinExistence type="predicted"/>
<evidence type="ECO:0000256" key="1">
    <source>
        <dbReference type="SAM" id="MobiDB-lite"/>
    </source>
</evidence>
<gene>
    <name evidence="2" type="ORF">TorRG33x02_130150</name>
</gene>
<organism evidence="2 3">
    <name type="scientific">Trema orientale</name>
    <name type="common">Charcoal tree</name>
    <name type="synonym">Celtis orientalis</name>
    <dbReference type="NCBI Taxonomy" id="63057"/>
    <lineage>
        <taxon>Eukaryota</taxon>
        <taxon>Viridiplantae</taxon>
        <taxon>Streptophyta</taxon>
        <taxon>Embryophyta</taxon>
        <taxon>Tracheophyta</taxon>
        <taxon>Spermatophyta</taxon>
        <taxon>Magnoliopsida</taxon>
        <taxon>eudicotyledons</taxon>
        <taxon>Gunneridae</taxon>
        <taxon>Pentapetalae</taxon>
        <taxon>rosids</taxon>
        <taxon>fabids</taxon>
        <taxon>Rosales</taxon>
        <taxon>Cannabaceae</taxon>
        <taxon>Trema</taxon>
    </lineage>
</organism>
<comment type="caution">
    <text evidence="2">The sequence shown here is derived from an EMBL/GenBank/DDBJ whole genome shotgun (WGS) entry which is preliminary data.</text>
</comment>
<keyword evidence="3" id="KW-1185">Reference proteome</keyword>
<feature type="region of interest" description="Disordered" evidence="1">
    <location>
        <begin position="31"/>
        <end position="56"/>
    </location>
</feature>